<comment type="caution">
    <text evidence="2">The sequence shown here is derived from an EMBL/GenBank/DDBJ whole genome shotgun (WGS) entry which is preliminary data.</text>
</comment>
<protein>
    <recommendedName>
        <fullName evidence="1">Protein-PII uridylyltransferase N-terminal domain-containing protein</fullName>
    </recommendedName>
</protein>
<gene>
    <name evidence="2" type="ORF">CVLEPA_LOCUS14036</name>
</gene>
<dbReference type="PANTHER" id="PTHR19959:SF119">
    <property type="entry name" value="FUNGAL LIPASE-LIKE DOMAIN-CONTAINING PROTEIN"/>
    <property type="match status" value="1"/>
</dbReference>
<accession>A0ABP0FTF0</accession>
<sequence length="796" mass="92813">MMAGPLQKADLSWGRKMNKMTDRLKEFLDKNGKEKDAEKSASIFHQMGLLYMEKSEQDDFITKKLTLIRSAALLNAAVTRQPGNEQFQKSLKDFCSNLLQTAGAKILKADLLEIAKIIKKMAEEMRRETEESLVTLRNISYDLSKQEQNNLENEIIANIKTIQTQITLKYKNMMKFVSKECEKIMGNTPCKYSITGMGSLARCEITPYSDFEHIILLEEGVQKKENYPEVLEYFRWFSVIFQTIIINLQETILPSVAIPNLEQVTKRGEKGFFDAFTKRGISFDFIRPYACHFPLGRMEKTEKKQFTNEFIKPVSEMLKYLDKDEDLKNGYNIPNVLITTCQVYGDNQIYQQIFEGIKDVLRSDKLPKYDRLMQQLNEDLQNFDAFDSLNAVSADSKCNIKRLVYRTTTLFISALGQLNSIDDGSSFAIIDQLNNNNEIDDGTAHLLSYAVAVSCQVRLKVYMEKESQDDYVGENQIYGWSDNKVYDNLMSTVGEKTMVDYFAIAYKLQNVLRRNDGLSNMKFNITLKPFDKFKMLHMLNLHARIISEWESYSREQPLNSSSGDELFIRWWVASAYSNTHQYNESLLMLEWLEERGIKDPDLKQEVMRGKAWCLFYLNRFQEVLQFIGQVKAEVFNLNLSDTRKHLLYVHLAYISGWCQYKSKEYQLAIDQYMDVAEYAARIDQRGLPLKEIHRALWFYNIGDCLFELGHYDAAMNEAEKSQKHYEQHNGTVRDKCKCYSLLGRCHLKKEEYTKASIFFRSELDLRLQFVPNEKKHSDKYINFAKKNIQICQENVQ</sequence>
<dbReference type="InterPro" id="IPR019734">
    <property type="entry name" value="TPR_rpt"/>
</dbReference>
<dbReference type="PANTHER" id="PTHR19959">
    <property type="entry name" value="KINESIN LIGHT CHAIN"/>
    <property type="match status" value="1"/>
</dbReference>
<evidence type="ECO:0000313" key="3">
    <source>
        <dbReference type="Proteomes" id="UP001642483"/>
    </source>
</evidence>
<dbReference type="InterPro" id="IPR011990">
    <property type="entry name" value="TPR-like_helical_dom_sf"/>
</dbReference>
<dbReference type="Gene3D" id="1.25.40.10">
    <property type="entry name" value="Tetratricopeptide repeat domain"/>
    <property type="match status" value="1"/>
</dbReference>
<evidence type="ECO:0000259" key="1">
    <source>
        <dbReference type="Pfam" id="PF03445"/>
    </source>
</evidence>
<dbReference type="InterPro" id="IPR005105">
    <property type="entry name" value="GlnD_Uridyltrans_N"/>
</dbReference>
<name>A0ABP0FTF0_CLALP</name>
<proteinExistence type="predicted"/>
<dbReference type="Proteomes" id="UP001642483">
    <property type="component" value="Unassembled WGS sequence"/>
</dbReference>
<dbReference type="SUPFAM" id="SSF48452">
    <property type="entry name" value="TPR-like"/>
    <property type="match status" value="1"/>
</dbReference>
<keyword evidence="3" id="KW-1185">Reference proteome</keyword>
<dbReference type="EMBL" id="CAWYQH010000096">
    <property type="protein sequence ID" value="CAK8682911.1"/>
    <property type="molecule type" value="Genomic_DNA"/>
</dbReference>
<evidence type="ECO:0000313" key="2">
    <source>
        <dbReference type="EMBL" id="CAK8682911.1"/>
    </source>
</evidence>
<dbReference type="SMART" id="SM00028">
    <property type="entry name" value="TPR"/>
    <property type="match status" value="2"/>
</dbReference>
<feature type="domain" description="Protein-PII uridylyltransferase N-terminal" evidence="1">
    <location>
        <begin position="157"/>
        <end position="230"/>
    </location>
</feature>
<dbReference type="Pfam" id="PF03445">
    <property type="entry name" value="DUF294"/>
    <property type="match status" value="1"/>
</dbReference>
<reference evidence="2 3" key="1">
    <citation type="submission" date="2024-02" db="EMBL/GenBank/DDBJ databases">
        <authorList>
            <person name="Daric V."/>
            <person name="Darras S."/>
        </authorList>
    </citation>
    <scope>NUCLEOTIDE SEQUENCE [LARGE SCALE GENOMIC DNA]</scope>
</reference>
<organism evidence="2 3">
    <name type="scientific">Clavelina lepadiformis</name>
    <name type="common">Light-bulb sea squirt</name>
    <name type="synonym">Ascidia lepadiformis</name>
    <dbReference type="NCBI Taxonomy" id="159417"/>
    <lineage>
        <taxon>Eukaryota</taxon>
        <taxon>Metazoa</taxon>
        <taxon>Chordata</taxon>
        <taxon>Tunicata</taxon>
        <taxon>Ascidiacea</taxon>
        <taxon>Aplousobranchia</taxon>
        <taxon>Clavelinidae</taxon>
        <taxon>Clavelina</taxon>
    </lineage>
</organism>